<accession>A0A317FB20</accession>
<comment type="caution">
    <text evidence="2">The sequence shown here is derived from an EMBL/GenBank/DDBJ whole genome shotgun (WGS) entry which is preliminary data.</text>
</comment>
<name>A0A317FB20_9PROT</name>
<dbReference type="InterPro" id="IPR013424">
    <property type="entry name" value="Ice-binding_C"/>
</dbReference>
<gene>
    <name evidence="2" type="ORF">DFH01_13865</name>
</gene>
<dbReference type="OrthoDB" id="7266093at2"/>
<dbReference type="RefSeq" id="WP_109871058.1">
    <property type="nucleotide sequence ID" value="NZ_QGNA01000003.1"/>
</dbReference>
<dbReference type="Gene3D" id="2.60.120.260">
    <property type="entry name" value="Galactose-binding domain-like"/>
    <property type="match status" value="1"/>
</dbReference>
<dbReference type="Proteomes" id="UP000245765">
    <property type="component" value="Unassembled WGS sequence"/>
</dbReference>
<reference evidence="3" key="1">
    <citation type="submission" date="2018-05" db="EMBL/GenBank/DDBJ databases">
        <authorList>
            <person name="Du Z."/>
            <person name="Wang X."/>
        </authorList>
    </citation>
    <scope>NUCLEOTIDE SEQUENCE [LARGE SCALE GENOMIC DNA]</scope>
    <source>
        <strain evidence="3">CQN31</strain>
    </source>
</reference>
<evidence type="ECO:0000256" key="1">
    <source>
        <dbReference type="SAM" id="SignalP"/>
    </source>
</evidence>
<keyword evidence="1" id="KW-0732">Signal</keyword>
<sequence length="230" mass="23861">MHHHLALLTLALLGLAAAPGVQAGNLVVNGSFESGFDGWTRGGGNLRNPASVITYNSSATYPTGAYGEPVRPSDAPTDSPDAAGARAAYFVDDLAVNERLSQIVFLEAGSYQIGFSAYLPRNGFNNRGDATFSGSIAGMMLANFAASTAPAQSWQAFSGTTMVATPGNYAIEFVFNTNLAPSKDVVIDQVYIIPISTAAAVAEPASLALFAAGLLGLGVASRRRRRPSEA</sequence>
<feature type="chain" id="PRO_5016451225" evidence="1">
    <location>
        <begin position="24"/>
        <end position="230"/>
    </location>
</feature>
<dbReference type="NCBIfam" id="TIGR02595">
    <property type="entry name" value="PEP_CTERM"/>
    <property type="match status" value="1"/>
</dbReference>
<keyword evidence="3" id="KW-1185">Reference proteome</keyword>
<evidence type="ECO:0000313" key="2">
    <source>
        <dbReference type="EMBL" id="PWS36264.1"/>
    </source>
</evidence>
<feature type="signal peptide" evidence="1">
    <location>
        <begin position="1"/>
        <end position="23"/>
    </location>
</feature>
<organism evidence="2 3">
    <name type="scientific">Falsiroseomonas bella</name>
    <dbReference type="NCBI Taxonomy" id="2184016"/>
    <lineage>
        <taxon>Bacteria</taxon>
        <taxon>Pseudomonadati</taxon>
        <taxon>Pseudomonadota</taxon>
        <taxon>Alphaproteobacteria</taxon>
        <taxon>Acetobacterales</taxon>
        <taxon>Roseomonadaceae</taxon>
        <taxon>Falsiroseomonas</taxon>
    </lineage>
</organism>
<protein>
    <submittedName>
        <fullName evidence="2">Uncharacterized protein</fullName>
    </submittedName>
</protein>
<dbReference type="EMBL" id="QGNA01000003">
    <property type="protein sequence ID" value="PWS36264.1"/>
    <property type="molecule type" value="Genomic_DNA"/>
</dbReference>
<proteinExistence type="predicted"/>
<dbReference type="AlphaFoldDB" id="A0A317FB20"/>
<evidence type="ECO:0000313" key="3">
    <source>
        <dbReference type="Proteomes" id="UP000245765"/>
    </source>
</evidence>